<evidence type="ECO:0000313" key="13">
    <source>
        <dbReference type="EMBL" id="CAF3438455.1"/>
    </source>
</evidence>
<dbReference type="EMBL" id="CAJNXB010005049">
    <property type="protein sequence ID" value="CAF3404705.1"/>
    <property type="molecule type" value="Genomic_DNA"/>
</dbReference>
<dbReference type="InterPro" id="IPR020479">
    <property type="entry name" value="HD_metazoa"/>
</dbReference>
<dbReference type="PRINTS" id="PR00024">
    <property type="entry name" value="HOMEOBOX"/>
</dbReference>
<evidence type="ECO:0000313" key="15">
    <source>
        <dbReference type="EMBL" id="CAF4100095.1"/>
    </source>
</evidence>
<dbReference type="Proteomes" id="UP000663825">
    <property type="component" value="Unassembled WGS sequence"/>
</dbReference>
<evidence type="ECO:0000256" key="6">
    <source>
        <dbReference type="PROSITE-ProRule" id="PRU00108"/>
    </source>
</evidence>
<dbReference type="EMBL" id="CAJNYT010002187">
    <property type="protein sequence ID" value="CAF3454305.1"/>
    <property type="molecule type" value="Genomic_DNA"/>
</dbReference>
<dbReference type="EMBL" id="CAJNYD010000034">
    <property type="protein sequence ID" value="CAF3186410.1"/>
    <property type="molecule type" value="Genomic_DNA"/>
</dbReference>
<dbReference type="Proteomes" id="UP000663865">
    <property type="component" value="Unassembled WGS sequence"/>
</dbReference>
<dbReference type="Proteomes" id="UP000663869">
    <property type="component" value="Unassembled WGS sequence"/>
</dbReference>
<protein>
    <recommendedName>
        <fullName evidence="9">Homeobox domain-containing protein</fullName>
    </recommendedName>
</protein>
<dbReference type="PROSITE" id="PS50071">
    <property type="entry name" value="HOMEOBOX_2"/>
    <property type="match status" value="1"/>
</dbReference>
<dbReference type="GO" id="GO:0000981">
    <property type="term" value="F:DNA-binding transcription factor activity, RNA polymerase II-specific"/>
    <property type="evidence" value="ECO:0007669"/>
    <property type="project" value="InterPro"/>
</dbReference>
<dbReference type="EMBL" id="CAJOBO010000021">
    <property type="protein sequence ID" value="CAF4100095.1"/>
    <property type="molecule type" value="Genomic_DNA"/>
</dbReference>
<name>A0A817Y6E9_9BILA</name>
<evidence type="ECO:0000313" key="16">
    <source>
        <dbReference type="EMBL" id="CAF4387939.1"/>
    </source>
</evidence>
<dbReference type="PANTHER" id="PTHR45771">
    <property type="entry name" value="HOMEOTIC PROTEIN DEFORMED"/>
    <property type="match status" value="1"/>
</dbReference>
<feature type="DNA-binding region" description="Homeobox" evidence="6">
    <location>
        <begin position="148"/>
        <end position="207"/>
    </location>
</feature>
<evidence type="ECO:0000313" key="19">
    <source>
        <dbReference type="EMBL" id="CAF4687910.1"/>
    </source>
</evidence>
<dbReference type="InterPro" id="IPR009057">
    <property type="entry name" value="Homeodomain-like_sf"/>
</dbReference>
<dbReference type="Gene3D" id="1.10.10.60">
    <property type="entry name" value="Homeodomain-like"/>
    <property type="match status" value="1"/>
</dbReference>
<evidence type="ECO:0000313" key="12">
    <source>
        <dbReference type="EMBL" id="CAF3404705.1"/>
    </source>
</evidence>
<keyword evidence="21" id="KW-1185">Reference proteome</keyword>
<dbReference type="Proteomes" id="UP000663862">
    <property type="component" value="Unassembled WGS sequence"/>
</dbReference>
<dbReference type="EMBL" id="CAJOBR010002528">
    <property type="protein sequence ID" value="CAF4687910.1"/>
    <property type="molecule type" value="Genomic_DNA"/>
</dbReference>
<keyword evidence="2" id="KW-0217">Developmental protein</keyword>
<dbReference type="PROSITE" id="PS00027">
    <property type="entry name" value="HOMEOBOX_1"/>
    <property type="match status" value="1"/>
</dbReference>
<dbReference type="PRINTS" id="PR00025">
    <property type="entry name" value="ANTENNAPEDIA"/>
</dbReference>
<dbReference type="InterPro" id="IPR050609">
    <property type="entry name" value="Antp_homeobox_Deformed_sf"/>
</dbReference>
<feature type="domain" description="Homeobox" evidence="9">
    <location>
        <begin position="146"/>
        <end position="206"/>
    </location>
</feature>
<keyword evidence="3 6" id="KW-0238">DNA-binding</keyword>
<gene>
    <name evidence="13" type="ORF">FME351_LOCUS12431</name>
    <name evidence="14" type="ORF">GRG538_LOCUS14464</name>
    <name evidence="15" type="ORF">HFQ381_LOCUS902</name>
    <name evidence="11" type="ORF">KIK155_LOCUS5989</name>
    <name evidence="10" type="ORF">LUA448_LOCUS1279</name>
    <name evidence="19" type="ORF">QYT958_LOCUS17022</name>
    <name evidence="12" type="ORF">TIS948_LOCUS28030</name>
    <name evidence="18" type="ORF">TOA249_LOCUS11077</name>
    <name evidence="17" type="ORF">TSG867_LOCUS17988</name>
    <name evidence="16" type="ORF">UJA718_LOCUS18211</name>
</gene>
<dbReference type="SUPFAM" id="SSF101447">
    <property type="entry name" value="Formin homology 2 domain (FH2 domain)"/>
    <property type="match status" value="1"/>
</dbReference>
<dbReference type="EMBL" id="CAJOBS010000591">
    <property type="protein sequence ID" value="CAF4608056.1"/>
    <property type="molecule type" value="Genomic_DNA"/>
</dbReference>
<evidence type="ECO:0000256" key="8">
    <source>
        <dbReference type="RuleBase" id="RU004442"/>
    </source>
</evidence>
<dbReference type="InterPro" id="IPR001356">
    <property type="entry name" value="HD"/>
</dbReference>
<evidence type="ECO:0000313" key="11">
    <source>
        <dbReference type="EMBL" id="CAF3377680.1"/>
    </source>
</evidence>
<dbReference type="PANTHER" id="PTHR45771:SF6">
    <property type="entry name" value="HOMEOTIC PROTEIN SEX COMBS REDUCED"/>
    <property type="match status" value="1"/>
</dbReference>
<dbReference type="SMART" id="SM00389">
    <property type="entry name" value="HOX"/>
    <property type="match status" value="1"/>
</dbReference>
<evidence type="ECO:0000256" key="4">
    <source>
        <dbReference type="ARBA" id="ARBA00023155"/>
    </source>
</evidence>
<sequence>MDIPYHNPYHYSHEWPLSSTSDNFPLYSSQSHSTTCYSVNPCPPPAPPPPPPPLPHPSSSSYYDYYTPSNCCPSTSTTYSTHYNTYSSFNQHNASQSASLPNTNSISIPSEVPKSNNETISTSTVIYPWMKKLHVKNLVQNNDGSETYKRIRTAYTRSQILELEKEFHFKKYLNRRRRIEIARTLLLSERQVKIWFQNRRMKWKKDHNLPNTKSKLVETAIKQESDD</sequence>
<reference evidence="11" key="1">
    <citation type="submission" date="2021-02" db="EMBL/GenBank/DDBJ databases">
        <authorList>
            <person name="Nowell W R."/>
        </authorList>
    </citation>
    <scope>NUCLEOTIDE SEQUENCE</scope>
</reference>
<dbReference type="OrthoDB" id="6159439at2759"/>
<evidence type="ECO:0000256" key="2">
    <source>
        <dbReference type="ARBA" id="ARBA00022473"/>
    </source>
</evidence>
<dbReference type="GO" id="GO:0045944">
    <property type="term" value="P:positive regulation of transcription by RNA polymerase II"/>
    <property type="evidence" value="ECO:0007669"/>
    <property type="project" value="TreeGrafter"/>
</dbReference>
<dbReference type="AlphaFoldDB" id="A0A817Y6E9"/>
<comment type="caution">
    <text evidence="11">The sequence shown here is derived from an EMBL/GenBank/DDBJ whole genome shotgun (WGS) entry which is preliminary data.</text>
</comment>
<dbReference type="Proteomes" id="UP000663872">
    <property type="component" value="Unassembled WGS sequence"/>
</dbReference>
<dbReference type="EMBL" id="CAJNYU010001442">
    <property type="protein sequence ID" value="CAF3438455.1"/>
    <property type="molecule type" value="Genomic_DNA"/>
</dbReference>
<dbReference type="Proteomes" id="UP000663851">
    <property type="component" value="Unassembled WGS sequence"/>
</dbReference>
<evidence type="ECO:0000313" key="18">
    <source>
        <dbReference type="EMBL" id="CAF4608056.1"/>
    </source>
</evidence>
<keyword evidence="4 6" id="KW-0371">Homeobox</keyword>
<dbReference type="Proteomes" id="UP000663873">
    <property type="component" value="Unassembled WGS sequence"/>
</dbReference>
<dbReference type="GO" id="GO:0005654">
    <property type="term" value="C:nucleoplasm"/>
    <property type="evidence" value="ECO:0007669"/>
    <property type="project" value="TreeGrafter"/>
</dbReference>
<evidence type="ECO:0000256" key="7">
    <source>
        <dbReference type="RuleBase" id="RU000682"/>
    </source>
</evidence>
<dbReference type="EMBL" id="CAJNYV010000754">
    <property type="protein sequence ID" value="CAF3377680.1"/>
    <property type="molecule type" value="Genomic_DNA"/>
</dbReference>
<evidence type="ECO:0000256" key="1">
    <source>
        <dbReference type="ARBA" id="ARBA00004123"/>
    </source>
</evidence>
<dbReference type="InterPro" id="IPR017995">
    <property type="entry name" value="Homeobox_antennapedia"/>
</dbReference>
<evidence type="ECO:0000313" key="17">
    <source>
        <dbReference type="EMBL" id="CAF4463047.1"/>
    </source>
</evidence>
<dbReference type="GO" id="GO:0000978">
    <property type="term" value="F:RNA polymerase II cis-regulatory region sequence-specific DNA binding"/>
    <property type="evidence" value="ECO:0007669"/>
    <property type="project" value="TreeGrafter"/>
</dbReference>
<dbReference type="Proteomes" id="UP000663833">
    <property type="component" value="Unassembled WGS sequence"/>
</dbReference>
<dbReference type="PROSITE" id="PS00032">
    <property type="entry name" value="ANTENNAPEDIA"/>
    <property type="match status" value="1"/>
</dbReference>
<evidence type="ECO:0000313" key="14">
    <source>
        <dbReference type="EMBL" id="CAF3454305.1"/>
    </source>
</evidence>
<evidence type="ECO:0000313" key="10">
    <source>
        <dbReference type="EMBL" id="CAF3186410.1"/>
    </source>
</evidence>
<evidence type="ECO:0000259" key="9">
    <source>
        <dbReference type="PROSITE" id="PS50071"/>
    </source>
</evidence>
<dbReference type="InterPro" id="IPR001827">
    <property type="entry name" value="Homeobox_Antennapedia_CS"/>
</dbReference>
<evidence type="ECO:0000313" key="20">
    <source>
        <dbReference type="Proteomes" id="UP000663865"/>
    </source>
</evidence>
<dbReference type="CDD" id="cd00086">
    <property type="entry name" value="homeodomain"/>
    <property type="match status" value="1"/>
</dbReference>
<evidence type="ECO:0000256" key="3">
    <source>
        <dbReference type="ARBA" id="ARBA00023125"/>
    </source>
</evidence>
<dbReference type="EMBL" id="CAJOBQ010001176">
    <property type="protein sequence ID" value="CAF4463047.1"/>
    <property type="molecule type" value="Genomic_DNA"/>
</dbReference>
<dbReference type="Proteomes" id="UP000663838">
    <property type="component" value="Unassembled WGS sequence"/>
</dbReference>
<dbReference type="EMBL" id="CAJOBP010003055">
    <property type="protein sequence ID" value="CAF4387939.1"/>
    <property type="molecule type" value="Genomic_DNA"/>
</dbReference>
<comment type="subcellular location">
    <subcellularLocation>
        <location evidence="1 6 7">Nucleus</location>
    </subcellularLocation>
</comment>
<dbReference type="SUPFAM" id="SSF46689">
    <property type="entry name" value="Homeodomain-like"/>
    <property type="match status" value="1"/>
</dbReference>
<dbReference type="Proteomes" id="UP000663848">
    <property type="component" value="Unassembled WGS sequence"/>
</dbReference>
<dbReference type="GO" id="GO:0009952">
    <property type="term" value="P:anterior/posterior pattern specification"/>
    <property type="evidence" value="ECO:0007669"/>
    <property type="project" value="TreeGrafter"/>
</dbReference>
<comment type="similarity">
    <text evidence="8">Belongs to the Antp homeobox family.</text>
</comment>
<keyword evidence="5 6" id="KW-0539">Nucleus</keyword>
<evidence type="ECO:0000313" key="21">
    <source>
        <dbReference type="Proteomes" id="UP000663873"/>
    </source>
</evidence>
<evidence type="ECO:0000256" key="5">
    <source>
        <dbReference type="ARBA" id="ARBA00023242"/>
    </source>
</evidence>
<proteinExistence type="inferred from homology"/>
<organism evidence="11 20">
    <name type="scientific">Rotaria socialis</name>
    <dbReference type="NCBI Taxonomy" id="392032"/>
    <lineage>
        <taxon>Eukaryota</taxon>
        <taxon>Metazoa</taxon>
        <taxon>Spiralia</taxon>
        <taxon>Gnathifera</taxon>
        <taxon>Rotifera</taxon>
        <taxon>Eurotatoria</taxon>
        <taxon>Bdelloidea</taxon>
        <taxon>Philodinida</taxon>
        <taxon>Philodinidae</taxon>
        <taxon>Rotaria</taxon>
    </lineage>
</organism>
<dbReference type="Pfam" id="PF00046">
    <property type="entry name" value="Homeodomain"/>
    <property type="match status" value="1"/>
</dbReference>
<accession>A0A817Y6E9</accession>
<dbReference type="InterPro" id="IPR017970">
    <property type="entry name" value="Homeobox_CS"/>
</dbReference>